<dbReference type="EMBL" id="CP040908">
    <property type="protein sequence ID" value="QLL57199.1"/>
    <property type="molecule type" value="Genomic_DNA"/>
</dbReference>
<dbReference type="Proteomes" id="UP000510643">
    <property type="component" value="Chromosome"/>
</dbReference>
<keyword evidence="4" id="KW-1185">Reference proteome</keyword>
<dbReference type="AlphaFoldDB" id="A0A7H9DQQ1"/>
<proteinExistence type="predicted"/>
<organism evidence="3 4">
    <name type="scientific">Empedobacter falsenii</name>
    <dbReference type="NCBI Taxonomy" id="343874"/>
    <lineage>
        <taxon>Bacteria</taxon>
        <taxon>Pseudomonadati</taxon>
        <taxon>Bacteroidota</taxon>
        <taxon>Flavobacteriia</taxon>
        <taxon>Flavobacteriales</taxon>
        <taxon>Weeksellaceae</taxon>
        <taxon>Empedobacter</taxon>
    </lineage>
</organism>
<reference evidence="3 4" key="1">
    <citation type="submission" date="2019-06" db="EMBL/GenBank/DDBJ databases">
        <title>Emergence of pandrug resistant Empedobacter falsenii in China.</title>
        <authorList>
            <person name="Dong N."/>
            <person name="Chen S."/>
            <person name="Zhang R."/>
        </authorList>
    </citation>
    <scope>NUCLEOTIDE SEQUENCE [LARGE SCALE GENOMIC DNA]</scope>
    <source>
        <strain evidence="3 4">1681-1</strain>
    </source>
</reference>
<gene>
    <name evidence="3" type="ORF">FH779_03445</name>
</gene>
<evidence type="ECO:0000256" key="1">
    <source>
        <dbReference type="SAM" id="MobiDB-lite"/>
    </source>
</evidence>
<dbReference type="KEGG" id="efal:FH779_03445"/>
<feature type="chain" id="PRO_5028925916" evidence="2">
    <location>
        <begin position="19"/>
        <end position="425"/>
    </location>
</feature>
<protein>
    <submittedName>
        <fullName evidence="3">Uncharacterized protein</fullName>
    </submittedName>
</protein>
<name>A0A7H9DQQ1_9FLAO</name>
<sequence length="425" mass="45546">MKKSVFLFTTLFSVLSFGQVGINTENPQGIFNVDGKSSPETTNPKTGIPDPLQASDDFVITSSGSVGIGTISPDPSAILDVNTDGASNGNKRGFLGPKVSLESNTDQTTIANPAIGLLIYNLGKRGLTTEGYLYWNGTEWVKFSTRSSISPSINKLDCSLAYITPKKFEQGVPYIGTLVIPYSGGNGGSYPAGSPILSTGITGLTATLQYGDLEYGVGQLIYSITGTPSGSSPNTAEFAIDFFGQSCSATVGKNELSRGESEYFSGTGVLASLSNVLLSSNGDKMPTIEDTFQFDAFAISSSNSAGPVSIVPRVYNISNEAQKFWWMGMTSQEGRGDANVILAPNGYQNLDNGMYLGYGVNMVKGVSTPGTAVTYSNNTEGYNFDFILEGNKWYKVEMSFTIDNMDTTNNADNVRKWYCRITRMF</sequence>
<feature type="region of interest" description="Disordered" evidence="1">
    <location>
        <begin position="32"/>
        <end position="53"/>
    </location>
</feature>
<dbReference type="RefSeq" id="WP_180906065.1">
    <property type="nucleotide sequence ID" value="NZ_CP040908.1"/>
</dbReference>
<evidence type="ECO:0000313" key="3">
    <source>
        <dbReference type="EMBL" id="QLL57199.1"/>
    </source>
</evidence>
<evidence type="ECO:0000256" key="2">
    <source>
        <dbReference type="SAM" id="SignalP"/>
    </source>
</evidence>
<dbReference type="GeneID" id="78400492"/>
<feature type="signal peptide" evidence="2">
    <location>
        <begin position="1"/>
        <end position="18"/>
    </location>
</feature>
<evidence type="ECO:0000313" key="4">
    <source>
        <dbReference type="Proteomes" id="UP000510643"/>
    </source>
</evidence>
<keyword evidence="2" id="KW-0732">Signal</keyword>
<accession>A0A7H9DQQ1</accession>